<evidence type="ECO:0000256" key="4">
    <source>
        <dbReference type="ARBA" id="ARBA00022989"/>
    </source>
</evidence>
<comment type="subcellular location">
    <subcellularLocation>
        <location evidence="1">Membrane</location>
        <topology evidence="1">Single-pass type I membrane protein</topology>
    </subcellularLocation>
</comment>
<dbReference type="GO" id="GO:0046427">
    <property type="term" value="P:positive regulation of receptor signaling pathway via JAK-STAT"/>
    <property type="evidence" value="ECO:0007669"/>
    <property type="project" value="TreeGrafter"/>
</dbReference>
<evidence type="ECO:0000256" key="5">
    <source>
        <dbReference type="ARBA" id="ARBA00023136"/>
    </source>
</evidence>
<feature type="domain" description="Fibronectin type-III" evidence="9">
    <location>
        <begin position="138"/>
        <end position="238"/>
    </location>
</feature>
<name>V9NJB8_GINCI</name>
<dbReference type="AlphaFoldDB" id="V9NJB8"/>
<organism evidence="10">
    <name type="scientific">Ginglymostoma cirratum</name>
    <name type="common">Nurse shark</name>
    <name type="synonym">Squalus cirratus</name>
    <dbReference type="NCBI Taxonomy" id="7801"/>
    <lineage>
        <taxon>Eukaryota</taxon>
        <taxon>Metazoa</taxon>
        <taxon>Chordata</taxon>
        <taxon>Craniata</taxon>
        <taxon>Vertebrata</taxon>
        <taxon>Chondrichthyes</taxon>
        <taxon>Elasmobranchii</taxon>
        <taxon>Galeomorphii</taxon>
        <taxon>Galeoidea</taxon>
        <taxon>Orectolobiformes</taxon>
        <taxon>Ginglymostomatidae</taxon>
        <taxon>Ginglymostoma</taxon>
    </lineage>
</organism>
<dbReference type="CDD" id="cd00063">
    <property type="entry name" value="FN3"/>
    <property type="match status" value="1"/>
</dbReference>
<evidence type="ECO:0000256" key="3">
    <source>
        <dbReference type="ARBA" id="ARBA00022729"/>
    </source>
</evidence>
<dbReference type="InterPro" id="IPR003961">
    <property type="entry name" value="FN3_dom"/>
</dbReference>
<reference evidence="10" key="1">
    <citation type="journal article" date="2014" name="Nature">
        <title>Elephant shark genome provides unique insights into gnathostome evolution.</title>
        <authorList>
            <consortium name="International Elephant Shark Genome Sequencing Consortium"/>
            <person name="Venkatesh B."/>
            <person name="Lee A.P."/>
            <person name="Ravi V."/>
            <person name="Maurya A.K."/>
            <person name="Lian M.M."/>
            <person name="Swann J.B."/>
            <person name="Ohta Y."/>
            <person name="Flajnik M.F."/>
            <person name="Sutoh Y."/>
            <person name="Kasahara M."/>
            <person name="Hoon S."/>
            <person name="Gangu V."/>
            <person name="Roy S.W."/>
            <person name="Irimia M."/>
            <person name="Korzh V."/>
            <person name="Kondrychyn I."/>
            <person name="Lim Z.W."/>
            <person name="Tay B.H."/>
            <person name="Tohari S."/>
            <person name="Kong K.W."/>
            <person name="Ho S."/>
            <person name="Lorente-Galdos B."/>
            <person name="Quilez J."/>
            <person name="Marques-Bonet T."/>
            <person name="Raney B.J."/>
            <person name="Ingham P.W."/>
            <person name="Tay A."/>
            <person name="Hillier L.W."/>
            <person name="Minx P."/>
            <person name="Boehm T."/>
            <person name="Wilson R.K."/>
            <person name="Brenner S."/>
            <person name="Warren W.C."/>
        </authorList>
    </citation>
    <scope>NUCLEOTIDE SEQUENCE</scope>
    <source>
        <tissue evidence="10">Thymus</tissue>
    </source>
</reference>
<dbReference type="PANTHER" id="PTHR23037">
    <property type="entry name" value="CYTOKINE RECEPTOR"/>
    <property type="match status" value="1"/>
</dbReference>
<evidence type="ECO:0000256" key="2">
    <source>
        <dbReference type="ARBA" id="ARBA00022692"/>
    </source>
</evidence>
<feature type="region of interest" description="Disordered" evidence="8">
    <location>
        <begin position="360"/>
        <end position="446"/>
    </location>
</feature>
<evidence type="ECO:0000256" key="1">
    <source>
        <dbReference type="ARBA" id="ARBA00004479"/>
    </source>
</evidence>
<dbReference type="InterPro" id="IPR003531">
    <property type="entry name" value="Hempt_rcpt_S_F1_CS"/>
</dbReference>
<sequence>MLGHETFNTYLYLTIILKLLQDLPHLLAQSGSYDNDDEPDLPRITCFSKLTNQAANDRITCKLTEPIIEGETLNITFSEDRMTESCQIKLRETRSCSVEASRFTLFKQCCIRVSRSESLERGPCVFNKKIIHMVKPECPIRLGVNVLTRAREIELQWDSPPLRFTLLRDKLLHQVSYCSSKPAWENINVTGCSVRLLMKNLIPSSEYMIRVRSIPDQGYFKGIWSDWSETVTFQTPKSAYRLSAGIKLTMSSVTLLLIIVIGLGVLCWENRIKPHIWPKIPNPKSTLEHLYMKPNKTVAVSFNPSSFLDVMESRVDTIQVRGSRRSCRAPSSGSEAADCNNMAPERELLMGERATRDISGTSWHKAKCPAQEGADSPQCLRLVRGDPEDDRLPGSPHGHAPGPGGQNTAMSPTSGHSHNGGAAYGGQGFNVQGTGESCPHQVDQGSDLGSTLAADCPLTPSDQSYITMSNLYQIQ</sequence>
<keyword evidence="3" id="KW-0732">Signal</keyword>
<dbReference type="SUPFAM" id="SSF49265">
    <property type="entry name" value="Fibronectin type III"/>
    <property type="match status" value="1"/>
</dbReference>
<dbReference type="GO" id="GO:0004896">
    <property type="term" value="F:cytokine receptor activity"/>
    <property type="evidence" value="ECO:0007669"/>
    <property type="project" value="InterPro"/>
</dbReference>
<evidence type="ECO:0000256" key="7">
    <source>
        <dbReference type="ARBA" id="ARBA00023180"/>
    </source>
</evidence>
<dbReference type="PROSITE" id="PS50853">
    <property type="entry name" value="FN3"/>
    <property type="match status" value="1"/>
</dbReference>
<dbReference type="GO" id="GO:0030097">
    <property type="term" value="P:hemopoiesis"/>
    <property type="evidence" value="ECO:0007669"/>
    <property type="project" value="TreeGrafter"/>
</dbReference>
<evidence type="ECO:0000256" key="6">
    <source>
        <dbReference type="ARBA" id="ARBA00023170"/>
    </source>
</evidence>
<dbReference type="InterPro" id="IPR013783">
    <property type="entry name" value="Ig-like_fold"/>
</dbReference>
<keyword evidence="7" id="KW-0325">Glycoprotein</keyword>
<dbReference type="Gene3D" id="2.60.40.10">
    <property type="entry name" value="Immunoglobulins"/>
    <property type="match status" value="1"/>
</dbReference>
<dbReference type="InterPro" id="IPR036116">
    <property type="entry name" value="FN3_sf"/>
</dbReference>
<evidence type="ECO:0000259" key="9">
    <source>
        <dbReference type="PROSITE" id="PS50853"/>
    </source>
</evidence>
<keyword evidence="5" id="KW-0472">Membrane</keyword>
<feature type="compositionally biased region" description="Polar residues" evidence="8">
    <location>
        <begin position="406"/>
        <end position="417"/>
    </location>
</feature>
<evidence type="ECO:0000313" key="10">
    <source>
        <dbReference type="EMBL" id="AGQ17912.1"/>
    </source>
</evidence>
<protein>
    <submittedName>
        <fullName evidence="10">Interleukin 7 receptor</fullName>
    </submittedName>
</protein>
<keyword evidence="2" id="KW-0812">Transmembrane</keyword>
<dbReference type="PANTHER" id="PTHR23037:SF27">
    <property type="entry name" value="INTERLEUKIN-7 RECEPTOR SUBUNIT ALPHA"/>
    <property type="match status" value="1"/>
</dbReference>
<dbReference type="PROSITE" id="PS01355">
    <property type="entry name" value="HEMATOPO_REC_S_F1"/>
    <property type="match status" value="1"/>
</dbReference>
<feature type="compositionally biased region" description="Basic and acidic residues" evidence="8">
    <location>
        <begin position="383"/>
        <end position="392"/>
    </location>
</feature>
<keyword evidence="6 10" id="KW-0675">Receptor</keyword>
<evidence type="ECO:0000256" key="8">
    <source>
        <dbReference type="SAM" id="MobiDB-lite"/>
    </source>
</evidence>
<dbReference type="EMBL" id="KC814633">
    <property type="protein sequence ID" value="AGQ17912.1"/>
    <property type="molecule type" value="mRNA"/>
</dbReference>
<keyword evidence="4" id="KW-1133">Transmembrane helix</keyword>
<gene>
    <name evidence="10" type="primary">IL7R</name>
</gene>
<accession>V9NJB8</accession>
<dbReference type="GO" id="GO:0009897">
    <property type="term" value="C:external side of plasma membrane"/>
    <property type="evidence" value="ECO:0007669"/>
    <property type="project" value="TreeGrafter"/>
</dbReference>
<proteinExistence type="evidence at transcript level"/>